<dbReference type="PANTHER" id="PTHR33514">
    <property type="entry name" value="PROTEIN ABCI12, CHLOROPLASTIC"/>
    <property type="match status" value="1"/>
</dbReference>
<name>A0A3A3G963_PANTH</name>
<dbReference type="InterPro" id="IPR003339">
    <property type="entry name" value="ABC/ECF_trnsptr_transmembrane"/>
</dbReference>
<accession>A0A3A3G963</accession>
<sequence length="263" mass="29830">MEAKMMLGRYVPADSWIHRLDPRGKLVAMVLFLITVIMADAFAELAVLSGFALLVMMSSRISLTRYFRASRPLWFIMAFMFLFYILFDKTGNSLVNVGKLNITTGGVTYGAYAVWRMALLVTFTAILTFTTTPVELNLGLERVLKPLRFAGGSPQQWSMMIGISLRFIPTLFEEADKVMKAQASRGADFHEISFVQKGKMVMTLMVPVIVSAFRRAEELVQAMEARGYVLHAPRTSLRMLVWRTPDTLFIASFLVLLLFISWW</sequence>
<dbReference type="RefSeq" id="WP_119796528.1">
    <property type="nucleotide sequence ID" value="NZ_QYZD01000049.1"/>
</dbReference>
<comment type="subcellular location">
    <subcellularLocation>
        <location evidence="1">Membrane</location>
        <topology evidence="1">Multi-pass membrane protein</topology>
    </subcellularLocation>
</comment>
<evidence type="ECO:0000256" key="5">
    <source>
        <dbReference type="SAM" id="Phobius"/>
    </source>
</evidence>
<keyword evidence="3 5" id="KW-1133">Transmembrane helix</keyword>
<evidence type="ECO:0000256" key="1">
    <source>
        <dbReference type="ARBA" id="ARBA00004141"/>
    </source>
</evidence>
<dbReference type="EMBL" id="QYZD01000049">
    <property type="protein sequence ID" value="RJG17656.1"/>
    <property type="molecule type" value="Genomic_DNA"/>
</dbReference>
<dbReference type="CDD" id="cd16914">
    <property type="entry name" value="EcfT"/>
    <property type="match status" value="1"/>
</dbReference>
<keyword evidence="2 5" id="KW-0812">Transmembrane</keyword>
<feature type="transmembrane region" description="Helical" evidence="5">
    <location>
        <begin position="26"/>
        <end position="57"/>
    </location>
</feature>
<evidence type="ECO:0000313" key="7">
    <source>
        <dbReference type="Proteomes" id="UP000266177"/>
    </source>
</evidence>
<dbReference type="OrthoDB" id="8075495at2"/>
<feature type="transmembrane region" description="Helical" evidence="5">
    <location>
        <begin position="240"/>
        <end position="262"/>
    </location>
</feature>
<dbReference type="Proteomes" id="UP000266177">
    <property type="component" value="Unassembled WGS sequence"/>
</dbReference>
<dbReference type="PANTHER" id="PTHR33514:SF13">
    <property type="entry name" value="PROTEIN ABCI12, CHLOROPLASTIC"/>
    <property type="match status" value="1"/>
</dbReference>
<gene>
    <name evidence="6" type="ORF">DQX05_27815</name>
</gene>
<protein>
    <submittedName>
        <fullName evidence="6">Energy-coupling factor transporter transmembrane protein EcfT</fullName>
    </submittedName>
</protein>
<evidence type="ECO:0000256" key="2">
    <source>
        <dbReference type="ARBA" id="ARBA00022692"/>
    </source>
</evidence>
<reference evidence="6 7" key="1">
    <citation type="submission" date="2018-09" db="EMBL/GenBank/DDBJ databases">
        <title>Paenibacillus SK2017-BO5.</title>
        <authorList>
            <person name="Piskunova J.V."/>
            <person name="Dubiley S.A."/>
            <person name="Severinov K.V."/>
        </authorList>
    </citation>
    <scope>NUCLEOTIDE SEQUENCE [LARGE SCALE GENOMIC DNA]</scope>
    <source>
        <strain evidence="6 7">BO5</strain>
    </source>
</reference>
<dbReference type="Pfam" id="PF02361">
    <property type="entry name" value="CbiQ"/>
    <property type="match status" value="1"/>
</dbReference>
<comment type="caution">
    <text evidence="6">The sequence shown here is derived from an EMBL/GenBank/DDBJ whole genome shotgun (WGS) entry which is preliminary data.</text>
</comment>
<feature type="transmembrane region" description="Helical" evidence="5">
    <location>
        <begin position="107"/>
        <end position="129"/>
    </location>
</feature>
<evidence type="ECO:0000256" key="3">
    <source>
        <dbReference type="ARBA" id="ARBA00022989"/>
    </source>
</evidence>
<feature type="transmembrane region" description="Helical" evidence="5">
    <location>
        <begin position="69"/>
        <end position="87"/>
    </location>
</feature>
<dbReference type="AlphaFoldDB" id="A0A3A3G963"/>
<evidence type="ECO:0000256" key="4">
    <source>
        <dbReference type="ARBA" id="ARBA00023136"/>
    </source>
</evidence>
<evidence type="ECO:0000313" key="6">
    <source>
        <dbReference type="EMBL" id="RJG17656.1"/>
    </source>
</evidence>
<keyword evidence="4 5" id="KW-0472">Membrane</keyword>
<dbReference type="GO" id="GO:0005886">
    <property type="term" value="C:plasma membrane"/>
    <property type="evidence" value="ECO:0007669"/>
    <property type="project" value="TreeGrafter"/>
</dbReference>
<proteinExistence type="predicted"/>
<organism evidence="6 7">
    <name type="scientific">Paenibacillus thiaminolyticus</name>
    <name type="common">Bacillus thiaminolyticus</name>
    <dbReference type="NCBI Taxonomy" id="49283"/>
    <lineage>
        <taxon>Bacteria</taxon>
        <taxon>Bacillati</taxon>
        <taxon>Bacillota</taxon>
        <taxon>Bacilli</taxon>
        <taxon>Bacillales</taxon>
        <taxon>Paenibacillaceae</taxon>
        <taxon>Paenibacillus</taxon>
    </lineage>
</organism>